<evidence type="ECO:0000256" key="4">
    <source>
        <dbReference type="ARBA" id="ARBA00019744"/>
    </source>
</evidence>
<dbReference type="Gene3D" id="3.40.220.10">
    <property type="entry name" value="Leucine Aminopeptidase, subunit E, domain 1"/>
    <property type="match status" value="1"/>
</dbReference>
<dbReference type="Pfam" id="PF01661">
    <property type="entry name" value="Macro"/>
    <property type="match status" value="1"/>
</dbReference>
<evidence type="ECO:0000256" key="2">
    <source>
        <dbReference type="ARBA" id="ARBA00006575"/>
    </source>
</evidence>
<comment type="similarity">
    <text evidence="2">Belongs to the POA1 family.</text>
</comment>
<dbReference type="EC" id="3.1.3.84" evidence="3"/>
<dbReference type="GO" id="GO:0004721">
    <property type="term" value="F:phosphoprotein phosphatase activity"/>
    <property type="evidence" value="ECO:0007669"/>
    <property type="project" value="UniProtKB-KW"/>
</dbReference>
<keyword evidence="10" id="KW-1185">Reference proteome</keyword>
<dbReference type="SUPFAM" id="SSF52949">
    <property type="entry name" value="Macro domain-like"/>
    <property type="match status" value="1"/>
</dbReference>
<evidence type="ECO:0000259" key="8">
    <source>
        <dbReference type="Pfam" id="PF01661"/>
    </source>
</evidence>
<feature type="compositionally biased region" description="Basic and acidic residues" evidence="7">
    <location>
        <begin position="178"/>
        <end position="187"/>
    </location>
</feature>
<feature type="domain" description="Macro" evidence="8">
    <location>
        <begin position="21"/>
        <end position="162"/>
    </location>
</feature>
<proteinExistence type="inferred from homology"/>
<dbReference type="PANTHER" id="PTHR12521:SF0">
    <property type="entry name" value="ADP-RIBOSE GLYCOHYDROLASE OARD1"/>
    <property type="match status" value="1"/>
</dbReference>
<protein>
    <recommendedName>
        <fullName evidence="4">ADP-ribose 1''-phosphate phosphatase</fullName>
        <ecNumber evidence="3">3.1.3.84</ecNumber>
    </recommendedName>
</protein>
<organism evidence="9 10">
    <name type="scientific">Alectoria fallacina</name>
    <dbReference type="NCBI Taxonomy" id="1903189"/>
    <lineage>
        <taxon>Eukaryota</taxon>
        <taxon>Fungi</taxon>
        <taxon>Dikarya</taxon>
        <taxon>Ascomycota</taxon>
        <taxon>Pezizomycotina</taxon>
        <taxon>Lecanoromycetes</taxon>
        <taxon>OSLEUM clade</taxon>
        <taxon>Lecanoromycetidae</taxon>
        <taxon>Lecanorales</taxon>
        <taxon>Lecanorineae</taxon>
        <taxon>Parmeliaceae</taxon>
        <taxon>Alectoria</taxon>
    </lineage>
</organism>
<accession>A0A8H3HYI0</accession>
<keyword evidence="5" id="KW-0378">Hydrolase</keyword>
<feature type="compositionally biased region" description="Basic residues" evidence="7">
    <location>
        <begin position="264"/>
        <end position="275"/>
    </location>
</feature>
<comment type="caution">
    <text evidence="9">The sequence shown here is derived from an EMBL/GenBank/DDBJ whole genome shotgun (WGS) entry which is preliminary data.</text>
</comment>
<dbReference type="InterPro" id="IPR043472">
    <property type="entry name" value="Macro_dom-like"/>
</dbReference>
<sequence>MAIISEEIGDIFSAPPKSILIHACNARGAWGSGVAVAFKQKYPYAFRKYNARCLSPPTGSKISIKQHQANVVGTTLLIPPPKATNQRQVSKTPHYIACLFTSLDYGKRVSPPEEILKNTGNALKDLAKQVAEIRELREEMGNCHAVRINSGRFGVDWQKTKAVLQGGDLDITVVRPEGEDKADEAGGKLEQPPAKGEKAKGKTLPTGINTRGCNGRASIRASAESSFEKQMRGVKRKVGKDPDDGDEHREDMQGQALARTHPGIAKRRKKMDLDR</sequence>
<dbReference type="InterPro" id="IPR002589">
    <property type="entry name" value="Macro_dom"/>
</dbReference>
<evidence type="ECO:0000313" key="10">
    <source>
        <dbReference type="Proteomes" id="UP000664203"/>
    </source>
</evidence>
<dbReference type="GO" id="GO:0140291">
    <property type="term" value="P:peptidyl-glutamate ADP-deribosylation"/>
    <property type="evidence" value="ECO:0007669"/>
    <property type="project" value="TreeGrafter"/>
</dbReference>
<reference evidence="9" key="1">
    <citation type="submission" date="2021-03" db="EMBL/GenBank/DDBJ databases">
        <authorList>
            <person name="Tagirdzhanova G."/>
        </authorList>
    </citation>
    <scope>NUCLEOTIDE SEQUENCE</scope>
</reference>
<dbReference type="EMBL" id="CAJPDR010000023">
    <property type="protein sequence ID" value="CAF9907717.1"/>
    <property type="molecule type" value="Genomic_DNA"/>
</dbReference>
<dbReference type="InterPro" id="IPR050892">
    <property type="entry name" value="ADP-ribose_metab_enzymes"/>
</dbReference>
<evidence type="ECO:0000256" key="7">
    <source>
        <dbReference type="SAM" id="MobiDB-lite"/>
    </source>
</evidence>
<feature type="region of interest" description="Disordered" evidence="7">
    <location>
        <begin position="178"/>
        <end position="275"/>
    </location>
</feature>
<evidence type="ECO:0000256" key="3">
    <source>
        <dbReference type="ARBA" id="ARBA00012983"/>
    </source>
</evidence>
<keyword evidence="5" id="KW-0904">Protein phosphatase</keyword>
<evidence type="ECO:0000256" key="5">
    <source>
        <dbReference type="ARBA" id="ARBA00022912"/>
    </source>
</evidence>
<name>A0A8H3HYI0_9LECA</name>
<comment type="function">
    <text evidence="1">Highly specific phosphatase involved in the metabolism of ADP-ribose 1''-phosphate (Appr1p) which is produced as a consequence of tRNA splicing.</text>
</comment>
<gene>
    <name evidence="9" type="primary">POA1</name>
    <name evidence="9" type="ORF">ALECFALPRED_003781</name>
</gene>
<dbReference type="PANTHER" id="PTHR12521">
    <property type="entry name" value="PROTEIN C6ORF130"/>
    <property type="match status" value="1"/>
</dbReference>
<evidence type="ECO:0000313" key="9">
    <source>
        <dbReference type="EMBL" id="CAF9907717.1"/>
    </source>
</evidence>
<evidence type="ECO:0000256" key="1">
    <source>
        <dbReference type="ARBA" id="ARBA00002432"/>
    </source>
</evidence>
<evidence type="ECO:0000256" key="6">
    <source>
        <dbReference type="ARBA" id="ARBA00034427"/>
    </source>
</evidence>
<dbReference type="OrthoDB" id="2155246at2759"/>
<dbReference type="Proteomes" id="UP000664203">
    <property type="component" value="Unassembled WGS sequence"/>
</dbReference>
<feature type="compositionally biased region" description="Basic and acidic residues" evidence="7">
    <location>
        <begin position="239"/>
        <end position="252"/>
    </location>
</feature>
<comment type="catalytic activity">
    <reaction evidence="6">
        <text>ADP-alpha-D-ribose 1''-phosphate + H2O = ADP-D-ribose + phosphate</text>
        <dbReference type="Rhea" id="RHEA:25029"/>
        <dbReference type="ChEBI" id="CHEBI:15377"/>
        <dbReference type="ChEBI" id="CHEBI:43474"/>
        <dbReference type="ChEBI" id="CHEBI:57967"/>
        <dbReference type="ChEBI" id="CHEBI:58753"/>
        <dbReference type="EC" id="3.1.3.84"/>
    </reaction>
</comment>
<dbReference type="AlphaFoldDB" id="A0A8H3HYI0"/>